<protein>
    <submittedName>
        <fullName evidence="2">Uncharacterized protein</fullName>
    </submittedName>
</protein>
<dbReference type="InParanoid" id="A0A2H3CSN9"/>
<organism evidence="2 3">
    <name type="scientific">Armillaria gallica</name>
    <name type="common">Bulbous honey fungus</name>
    <name type="synonym">Armillaria bulbosa</name>
    <dbReference type="NCBI Taxonomy" id="47427"/>
    <lineage>
        <taxon>Eukaryota</taxon>
        <taxon>Fungi</taxon>
        <taxon>Dikarya</taxon>
        <taxon>Basidiomycota</taxon>
        <taxon>Agaricomycotina</taxon>
        <taxon>Agaricomycetes</taxon>
        <taxon>Agaricomycetidae</taxon>
        <taxon>Agaricales</taxon>
        <taxon>Marasmiineae</taxon>
        <taxon>Physalacriaceae</taxon>
        <taxon>Armillaria</taxon>
    </lineage>
</organism>
<evidence type="ECO:0000313" key="2">
    <source>
        <dbReference type="EMBL" id="PBK86061.1"/>
    </source>
</evidence>
<dbReference type="AlphaFoldDB" id="A0A2H3CSN9"/>
<gene>
    <name evidence="2" type="ORF">ARMGADRAFT_1035800</name>
</gene>
<evidence type="ECO:0000256" key="1">
    <source>
        <dbReference type="SAM" id="MobiDB-lite"/>
    </source>
</evidence>
<dbReference type="OrthoDB" id="10618971at2759"/>
<dbReference type="EMBL" id="KZ293686">
    <property type="protein sequence ID" value="PBK86061.1"/>
    <property type="molecule type" value="Genomic_DNA"/>
</dbReference>
<evidence type="ECO:0000313" key="3">
    <source>
        <dbReference type="Proteomes" id="UP000217790"/>
    </source>
</evidence>
<feature type="region of interest" description="Disordered" evidence="1">
    <location>
        <begin position="86"/>
        <end position="159"/>
    </location>
</feature>
<sequence length="174" mass="19295">MQTEANPSSYYGAREMVHAAASKTLYSIAEMDGMVVLAGRTCARNPKLRKTKPLLSALRERSRHLKMSTILQKNCQVDEIIPRRWPSRLHPRKPTITGSPTVFTSTNGSPDQSLSLTRAQNDSGDRKKSRNRMNTGLKAGLGPQDSDWRRGPSLLPSKKAVSLKAISTIRSRPL</sequence>
<accession>A0A2H3CSN9</accession>
<name>A0A2H3CSN9_ARMGA</name>
<keyword evidence="3" id="KW-1185">Reference proteome</keyword>
<dbReference type="Proteomes" id="UP000217790">
    <property type="component" value="Unassembled WGS sequence"/>
</dbReference>
<proteinExistence type="predicted"/>
<feature type="compositionally biased region" description="Polar residues" evidence="1">
    <location>
        <begin position="96"/>
        <end position="122"/>
    </location>
</feature>
<reference evidence="3" key="1">
    <citation type="journal article" date="2017" name="Nat. Ecol. Evol.">
        <title>Genome expansion and lineage-specific genetic innovations in the forest pathogenic fungi Armillaria.</title>
        <authorList>
            <person name="Sipos G."/>
            <person name="Prasanna A.N."/>
            <person name="Walter M.C."/>
            <person name="O'Connor E."/>
            <person name="Balint B."/>
            <person name="Krizsan K."/>
            <person name="Kiss B."/>
            <person name="Hess J."/>
            <person name="Varga T."/>
            <person name="Slot J."/>
            <person name="Riley R."/>
            <person name="Boka B."/>
            <person name="Rigling D."/>
            <person name="Barry K."/>
            <person name="Lee J."/>
            <person name="Mihaltcheva S."/>
            <person name="LaButti K."/>
            <person name="Lipzen A."/>
            <person name="Waldron R."/>
            <person name="Moloney N.M."/>
            <person name="Sperisen C."/>
            <person name="Kredics L."/>
            <person name="Vagvoelgyi C."/>
            <person name="Patrignani A."/>
            <person name="Fitzpatrick D."/>
            <person name="Nagy I."/>
            <person name="Doyle S."/>
            <person name="Anderson J.B."/>
            <person name="Grigoriev I.V."/>
            <person name="Gueldener U."/>
            <person name="Muensterkoetter M."/>
            <person name="Nagy L.G."/>
        </authorList>
    </citation>
    <scope>NUCLEOTIDE SEQUENCE [LARGE SCALE GENOMIC DNA]</scope>
    <source>
        <strain evidence="3">Ar21-2</strain>
    </source>
</reference>